<keyword evidence="4" id="KW-0418">Kinase</keyword>
<dbReference type="InterPro" id="IPR000961">
    <property type="entry name" value="AGC-kinase_C"/>
</dbReference>
<dbReference type="PANTHER" id="PTHR24351">
    <property type="entry name" value="RIBOSOMAL PROTEIN S6 KINASE"/>
    <property type="match status" value="1"/>
</dbReference>
<evidence type="ECO:0000256" key="1">
    <source>
        <dbReference type="ARBA" id="ARBA00022527"/>
    </source>
</evidence>
<keyword evidence="9" id="KW-1185">Reference proteome</keyword>
<reference evidence="10" key="1">
    <citation type="submission" date="2025-08" db="UniProtKB">
        <authorList>
            <consortium name="RefSeq"/>
        </authorList>
    </citation>
    <scope>IDENTIFICATION</scope>
    <source>
        <strain evidence="10">J_2021</strain>
        <tissue evidence="10">Erythrocytes</tissue>
    </source>
</reference>
<name>A0A8J1MU79_XENLA</name>
<sequence length="549" mass="63616">MDLSEKRNESPAGQVGNVVKSCIEERTNKDWIRDSGETKTDAEYSKKSCINTQTSQDRRRSGEKQTEHKEKTIKRRRNEDKHIQKESQAEKTSKDGSIERRKLEEGQIVKENQAEKTSEDERIKSRGFEEGQIEKESQAEKKSSKDARIKRRRVEETPLQMENLAYKKTSEHESYKIILLEKQKKKITEENTKGTNIEQKEERNKRSRAEDPLESGSIQKRPCLDIERPAPLDINSYNFHTILGRGGFGWVMLASFRPNKQLVAMKILKKKSEKNDCHAIAKEARLLKISRECAFLCHSYAVFQSELESFFVMEYASGNSLWEMILRERKLPTSRIMFYTAEMVVALQFLHSKGIIHRDLKPENILIDKDGHIKICDFGIAEENIIGQRTAHGLAGTPGYRAPEILLNEDYNAAVDWWSFGVTMYKMATGVMPFSASGSIQKQLYTIIMKPPNYPCDMNEEMLDLLPKLLEIDETERIGLNGNIREHAFYSNINWEDLENRRLETPFQPGMPPLDDVEEYPMTFSPQSSNERNNLKDFSEVDPNWNWQE</sequence>
<dbReference type="Gene3D" id="1.10.510.10">
    <property type="entry name" value="Transferase(Phosphotransferase) domain 1"/>
    <property type="match status" value="1"/>
</dbReference>
<evidence type="ECO:0000256" key="4">
    <source>
        <dbReference type="ARBA" id="ARBA00022777"/>
    </source>
</evidence>
<dbReference type="GeneID" id="121402802"/>
<feature type="compositionally biased region" description="Basic and acidic residues" evidence="6">
    <location>
        <begin position="77"/>
        <end position="147"/>
    </location>
</feature>
<feature type="region of interest" description="Disordered" evidence="6">
    <location>
        <begin position="507"/>
        <end position="549"/>
    </location>
</feature>
<dbReference type="SMART" id="SM00220">
    <property type="entry name" value="S_TKc"/>
    <property type="match status" value="1"/>
</dbReference>
<dbReference type="PROSITE" id="PS50011">
    <property type="entry name" value="PROTEIN_KINASE_DOM"/>
    <property type="match status" value="1"/>
</dbReference>
<dbReference type="KEGG" id="xla:121402802"/>
<dbReference type="Gene3D" id="3.30.200.20">
    <property type="entry name" value="Phosphorylase Kinase, domain 1"/>
    <property type="match status" value="1"/>
</dbReference>
<evidence type="ECO:0000256" key="2">
    <source>
        <dbReference type="ARBA" id="ARBA00022679"/>
    </source>
</evidence>
<evidence type="ECO:0000256" key="3">
    <source>
        <dbReference type="ARBA" id="ARBA00022741"/>
    </source>
</evidence>
<dbReference type="InterPro" id="IPR011009">
    <property type="entry name" value="Kinase-like_dom_sf"/>
</dbReference>
<feature type="compositionally biased region" description="Basic and acidic residues" evidence="6">
    <location>
        <begin position="190"/>
        <end position="211"/>
    </location>
</feature>
<dbReference type="PROSITE" id="PS51285">
    <property type="entry name" value="AGC_KINASE_CTER"/>
    <property type="match status" value="1"/>
</dbReference>
<dbReference type="PROSITE" id="PS00108">
    <property type="entry name" value="PROTEIN_KINASE_ST"/>
    <property type="match status" value="1"/>
</dbReference>
<dbReference type="GO" id="GO:0005634">
    <property type="term" value="C:nucleus"/>
    <property type="evidence" value="ECO:0000318"/>
    <property type="project" value="GO_Central"/>
</dbReference>
<feature type="region of interest" description="Disordered" evidence="6">
    <location>
        <begin position="190"/>
        <end position="215"/>
    </location>
</feature>
<proteinExistence type="predicted"/>
<dbReference type="InterPro" id="IPR000719">
    <property type="entry name" value="Prot_kinase_dom"/>
</dbReference>
<keyword evidence="5" id="KW-0067">ATP-binding</keyword>
<dbReference type="SUPFAM" id="SSF56112">
    <property type="entry name" value="Protein kinase-like (PK-like)"/>
    <property type="match status" value="1"/>
</dbReference>
<organism evidence="9 10">
    <name type="scientific">Xenopus laevis</name>
    <name type="common">African clawed frog</name>
    <dbReference type="NCBI Taxonomy" id="8355"/>
    <lineage>
        <taxon>Eukaryota</taxon>
        <taxon>Metazoa</taxon>
        <taxon>Chordata</taxon>
        <taxon>Craniata</taxon>
        <taxon>Vertebrata</taxon>
        <taxon>Euteleostomi</taxon>
        <taxon>Amphibia</taxon>
        <taxon>Batrachia</taxon>
        <taxon>Anura</taxon>
        <taxon>Pipoidea</taxon>
        <taxon>Pipidae</taxon>
        <taxon>Xenopodinae</taxon>
        <taxon>Xenopus</taxon>
        <taxon>Xenopus</taxon>
    </lineage>
</organism>
<feature type="domain" description="Protein kinase" evidence="7">
    <location>
        <begin position="237"/>
        <end position="490"/>
    </location>
</feature>
<dbReference type="RefSeq" id="XP_041445389.1">
    <property type="nucleotide sequence ID" value="XM_041589455.1"/>
</dbReference>
<evidence type="ECO:0000256" key="5">
    <source>
        <dbReference type="ARBA" id="ARBA00022840"/>
    </source>
</evidence>
<dbReference type="FunFam" id="1.10.510.10:FF:000210">
    <property type="entry name" value="Non-specific serine/threonine protein kinase"/>
    <property type="match status" value="1"/>
</dbReference>
<dbReference type="OrthoDB" id="341578at2759"/>
<dbReference type="GO" id="GO:0004674">
    <property type="term" value="F:protein serine/threonine kinase activity"/>
    <property type="evidence" value="ECO:0000318"/>
    <property type="project" value="GO_Central"/>
</dbReference>
<evidence type="ECO:0000256" key="6">
    <source>
        <dbReference type="SAM" id="MobiDB-lite"/>
    </source>
</evidence>
<keyword evidence="2" id="KW-0808">Transferase</keyword>
<dbReference type="InterPro" id="IPR008271">
    <property type="entry name" value="Ser/Thr_kinase_AS"/>
</dbReference>
<dbReference type="Pfam" id="PF00069">
    <property type="entry name" value="Pkinase"/>
    <property type="match status" value="1"/>
</dbReference>
<feature type="domain" description="AGC-kinase C-terminal" evidence="8">
    <location>
        <begin position="491"/>
        <end position="549"/>
    </location>
</feature>
<keyword evidence="3" id="KW-0547">Nucleotide-binding</keyword>
<evidence type="ECO:0000313" key="9">
    <source>
        <dbReference type="Proteomes" id="UP000186698"/>
    </source>
</evidence>
<feature type="region of interest" description="Disordered" evidence="6">
    <location>
        <begin position="1"/>
        <end position="154"/>
    </location>
</feature>
<evidence type="ECO:0000259" key="8">
    <source>
        <dbReference type="PROSITE" id="PS51285"/>
    </source>
</evidence>
<feature type="compositionally biased region" description="Basic and acidic residues" evidence="6">
    <location>
        <begin position="22"/>
        <end position="46"/>
    </location>
</feature>
<evidence type="ECO:0000259" key="7">
    <source>
        <dbReference type="PROSITE" id="PS50011"/>
    </source>
</evidence>
<dbReference type="AlphaFoldDB" id="A0A8J1MU79"/>
<feature type="compositionally biased region" description="Basic and acidic residues" evidence="6">
    <location>
        <begin position="56"/>
        <end position="70"/>
    </location>
</feature>
<dbReference type="Proteomes" id="UP000186698">
    <property type="component" value="Chromosome 1L"/>
</dbReference>
<protein>
    <submittedName>
        <fullName evidence="10">cAMP-dependent protein kinase type 1-like</fullName>
    </submittedName>
</protein>
<dbReference type="GO" id="GO:0005524">
    <property type="term" value="F:ATP binding"/>
    <property type="evidence" value="ECO:0007669"/>
    <property type="project" value="UniProtKB-KW"/>
</dbReference>
<keyword evidence="1" id="KW-0723">Serine/threonine-protein kinase</keyword>
<evidence type="ECO:0000313" key="10">
    <source>
        <dbReference type="RefSeq" id="XP_041445389.1"/>
    </source>
</evidence>
<gene>
    <name evidence="10" type="primary">LOC121402802</name>
</gene>
<accession>A0A8J1MU79</accession>
<dbReference type="GO" id="GO:0005737">
    <property type="term" value="C:cytoplasm"/>
    <property type="evidence" value="ECO:0000318"/>
    <property type="project" value="GO_Central"/>
</dbReference>